<dbReference type="Proteomes" id="UP000885771">
    <property type="component" value="Unassembled WGS sequence"/>
</dbReference>
<evidence type="ECO:0000259" key="2">
    <source>
        <dbReference type="PROSITE" id="PS50198"/>
    </source>
</evidence>
<dbReference type="Gene3D" id="1.10.4030.10">
    <property type="entry name" value="Porin chaperone SurA, peptide-binding domain"/>
    <property type="match status" value="1"/>
</dbReference>
<sequence>MFTGDMMRFISLVLLTAILWGCSHQNGFEKGSDSYTLAQKLSAKMQILNPDEDNALASSDDFKVYASDVVPIIRLNFGKQADMLDKQPESQIARIVTEFATGYATDKYIMEEAAKQGIVISDAQVDSIFNSFATRSGGEEAFKKRLADNFVDIAAFKVNIKKRETVNRFLKNLVEKETTVDPATLDSLKKIDYTASVRHILLKTQGMDSLKKMEVRKKMEKILKRAKKGEDFAGLANKYSEDPGSNKKGGLYEDFKRGQMVKPFEDAAFSVPVGGISDIVETAYGYHILKVENRKKDSRPDSVIMDELRSKKGNGVVQKFFDELKAQHHIKSLIE</sequence>
<protein>
    <recommendedName>
        <fullName evidence="2">PpiC domain-containing protein</fullName>
    </recommendedName>
</protein>
<dbReference type="InterPro" id="IPR050245">
    <property type="entry name" value="PrsA_foldase"/>
</dbReference>
<evidence type="ECO:0000313" key="3">
    <source>
        <dbReference type="EMBL" id="HHM02332.1"/>
    </source>
</evidence>
<name>A0A7V5VES2_CALAY</name>
<dbReference type="SUPFAM" id="SSF109998">
    <property type="entry name" value="Triger factor/SurA peptide-binding domain-like"/>
    <property type="match status" value="1"/>
</dbReference>
<dbReference type="PROSITE" id="PS50198">
    <property type="entry name" value="PPIC_PPIASE_2"/>
    <property type="match status" value="1"/>
</dbReference>
<feature type="domain" description="PpiC" evidence="2">
    <location>
        <begin position="192"/>
        <end position="293"/>
    </location>
</feature>
<keyword evidence="1" id="KW-0697">Rotamase</keyword>
<dbReference type="InterPro" id="IPR000297">
    <property type="entry name" value="PPIase_PpiC"/>
</dbReference>
<reference evidence="3" key="1">
    <citation type="journal article" date="2020" name="mSystems">
        <title>Genome- and Community-Level Interaction Insights into Carbon Utilization and Element Cycling Functions of Hydrothermarchaeota in Hydrothermal Sediment.</title>
        <authorList>
            <person name="Zhou Z."/>
            <person name="Liu Y."/>
            <person name="Xu W."/>
            <person name="Pan J."/>
            <person name="Luo Z.H."/>
            <person name="Li M."/>
        </authorList>
    </citation>
    <scope>NUCLEOTIDE SEQUENCE [LARGE SCALE GENOMIC DNA]</scope>
    <source>
        <strain evidence="3">HyVt-460</strain>
    </source>
</reference>
<dbReference type="GO" id="GO:0003755">
    <property type="term" value="F:peptidyl-prolyl cis-trans isomerase activity"/>
    <property type="evidence" value="ECO:0007669"/>
    <property type="project" value="UniProtKB-KW"/>
</dbReference>
<comment type="caution">
    <text evidence="3">The sequence shown here is derived from an EMBL/GenBank/DDBJ whole genome shotgun (WGS) entry which is preliminary data.</text>
</comment>
<dbReference type="EMBL" id="DRLI01000185">
    <property type="protein sequence ID" value="HHM02332.1"/>
    <property type="molecule type" value="Genomic_DNA"/>
</dbReference>
<dbReference type="PANTHER" id="PTHR47245:SF2">
    <property type="entry name" value="PEPTIDYL-PROLYL CIS-TRANS ISOMERASE HP_0175-RELATED"/>
    <property type="match status" value="1"/>
</dbReference>
<dbReference type="InterPro" id="IPR027304">
    <property type="entry name" value="Trigger_fact/SurA_dom_sf"/>
</dbReference>
<evidence type="ECO:0000256" key="1">
    <source>
        <dbReference type="PROSITE-ProRule" id="PRU00278"/>
    </source>
</evidence>
<dbReference type="SUPFAM" id="SSF54534">
    <property type="entry name" value="FKBP-like"/>
    <property type="match status" value="1"/>
</dbReference>
<dbReference type="AlphaFoldDB" id="A0A7V5VES2"/>
<gene>
    <name evidence="3" type="ORF">ENJ15_04910</name>
</gene>
<accession>A0A7V5VES2</accession>
<keyword evidence="1" id="KW-0413">Isomerase</keyword>
<organism evidence="3">
    <name type="scientific">Caldithrix abyssi</name>
    <dbReference type="NCBI Taxonomy" id="187145"/>
    <lineage>
        <taxon>Bacteria</taxon>
        <taxon>Pseudomonadati</taxon>
        <taxon>Calditrichota</taxon>
        <taxon>Calditrichia</taxon>
        <taxon>Calditrichales</taxon>
        <taxon>Calditrichaceae</taxon>
        <taxon>Caldithrix</taxon>
    </lineage>
</organism>
<dbReference type="Pfam" id="PF13616">
    <property type="entry name" value="Rotamase_3"/>
    <property type="match status" value="1"/>
</dbReference>
<dbReference type="PANTHER" id="PTHR47245">
    <property type="entry name" value="PEPTIDYLPROLYL ISOMERASE"/>
    <property type="match status" value="1"/>
</dbReference>
<proteinExistence type="predicted"/>
<dbReference type="InterPro" id="IPR046357">
    <property type="entry name" value="PPIase_dom_sf"/>
</dbReference>
<dbReference type="Gene3D" id="3.10.50.40">
    <property type="match status" value="1"/>
</dbReference>